<accession>A0A849SLK1</accession>
<evidence type="ECO:0000256" key="1">
    <source>
        <dbReference type="SAM" id="MobiDB-lite"/>
    </source>
</evidence>
<comment type="caution">
    <text evidence="2">The sequence shown here is derived from an EMBL/GenBank/DDBJ whole genome shotgun (WGS) entry which is preliminary data.</text>
</comment>
<gene>
    <name evidence="2" type="ORF">HOP12_06035</name>
</gene>
<reference evidence="2 3" key="1">
    <citation type="submission" date="2020-04" db="EMBL/GenBank/DDBJ databases">
        <title>Metagenomic profiling of ammonia- and methane-oxidizing microorganisms in a Dutch drinking water treatment plant.</title>
        <authorList>
            <person name="Poghosyan L."/>
            <person name="Leucker S."/>
        </authorList>
    </citation>
    <scope>NUCLEOTIDE SEQUENCE [LARGE SCALE GENOMIC DNA]</scope>
    <source>
        <strain evidence="2">S-RSF-IL-03</strain>
    </source>
</reference>
<dbReference type="PANTHER" id="PTHR34374:SF1">
    <property type="entry name" value="LARGE RIBOSOMAL RNA SUBUNIT ACCUMULATION PROTEIN YCED HOMOLOG 1, CHLOROPLASTIC"/>
    <property type="match status" value="1"/>
</dbReference>
<dbReference type="AlphaFoldDB" id="A0A849SLK1"/>
<evidence type="ECO:0000313" key="3">
    <source>
        <dbReference type="Proteomes" id="UP000580839"/>
    </source>
</evidence>
<dbReference type="Pfam" id="PF02620">
    <property type="entry name" value="YceD"/>
    <property type="match status" value="1"/>
</dbReference>
<dbReference type="InterPro" id="IPR003772">
    <property type="entry name" value="YceD"/>
</dbReference>
<feature type="region of interest" description="Disordered" evidence="1">
    <location>
        <begin position="1"/>
        <end position="21"/>
    </location>
</feature>
<organism evidence="2 3">
    <name type="scientific">Eiseniibacteriota bacterium</name>
    <dbReference type="NCBI Taxonomy" id="2212470"/>
    <lineage>
        <taxon>Bacteria</taxon>
        <taxon>Candidatus Eiseniibacteriota</taxon>
    </lineage>
</organism>
<protein>
    <submittedName>
        <fullName evidence="2">DUF177 domain-containing protein</fullName>
    </submittedName>
</protein>
<dbReference type="EMBL" id="JABFRW010000068">
    <property type="protein sequence ID" value="NOT33717.1"/>
    <property type="molecule type" value="Genomic_DNA"/>
</dbReference>
<sequence>MVEGPAADLGLSDGEWPEPIRSDWSVDRSGEQVTARGEIHATARLDCVRCLKSFDLALEVPVVVHADRAGRGRHPEQEGDLERDDYMRFHDGRQVELGEDVREALLLEVPMAPSCRVDCRGLCPRCGAELNEGPCGCATESRA</sequence>
<dbReference type="PANTHER" id="PTHR34374">
    <property type="entry name" value="LARGE RIBOSOMAL RNA SUBUNIT ACCUMULATION PROTEIN YCED HOMOLOG 1, CHLOROPLASTIC"/>
    <property type="match status" value="1"/>
</dbReference>
<evidence type="ECO:0000313" key="2">
    <source>
        <dbReference type="EMBL" id="NOT33717.1"/>
    </source>
</evidence>
<proteinExistence type="predicted"/>
<dbReference type="Proteomes" id="UP000580839">
    <property type="component" value="Unassembled WGS sequence"/>
</dbReference>
<name>A0A849SLK1_UNCEI</name>